<dbReference type="InterPro" id="IPR011990">
    <property type="entry name" value="TPR-like_helical_dom_sf"/>
</dbReference>
<dbReference type="OrthoDB" id="332903at2759"/>
<dbReference type="GeneID" id="13445928"/>
<evidence type="ECO:0008006" key="5">
    <source>
        <dbReference type="Google" id="ProtNLM"/>
    </source>
</evidence>
<feature type="compositionally biased region" description="Basic and acidic residues" evidence="1">
    <location>
        <begin position="458"/>
        <end position="484"/>
    </location>
</feature>
<feature type="compositionally biased region" description="Basic and acidic residues" evidence="1">
    <location>
        <begin position="262"/>
        <end position="272"/>
    </location>
</feature>
<dbReference type="AlphaFoldDB" id="F0V838"/>
<dbReference type="Gene3D" id="1.25.40.10">
    <property type="entry name" value="Tetratricopeptide repeat domain"/>
    <property type="match status" value="1"/>
</dbReference>
<feature type="compositionally biased region" description="Polar residues" evidence="1">
    <location>
        <begin position="691"/>
        <end position="705"/>
    </location>
</feature>
<dbReference type="eggNOG" id="ENOG502QZFK">
    <property type="taxonomic scope" value="Eukaryota"/>
</dbReference>
<keyword evidence="2" id="KW-1133">Transmembrane helix</keyword>
<feature type="compositionally biased region" description="Basic and acidic residues" evidence="1">
    <location>
        <begin position="947"/>
        <end position="962"/>
    </location>
</feature>
<dbReference type="EMBL" id="FR823381">
    <property type="protein sequence ID" value="CBZ49879.1"/>
    <property type="molecule type" value="Genomic_DNA"/>
</dbReference>
<reference evidence="4" key="1">
    <citation type="journal article" date="2012" name="PLoS Pathog.">
        <title>Comparative genomics of the apicomplexan parasites Toxoplasma gondii and Neospora caninum: Coccidia differing in host range and transmission strategy.</title>
        <authorList>
            <person name="Reid A.J."/>
            <person name="Vermont S.J."/>
            <person name="Cotton J.A."/>
            <person name="Harris D."/>
            <person name="Hill-Cawthorne G.A."/>
            <person name="Konen-Waisman S."/>
            <person name="Latham S.M."/>
            <person name="Mourier T."/>
            <person name="Norton R."/>
            <person name="Quail M.A."/>
            <person name="Sanders M."/>
            <person name="Shanmugam D."/>
            <person name="Sohal A."/>
            <person name="Wasmuth J.D."/>
            <person name="Brunk B."/>
            <person name="Grigg M.E."/>
            <person name="Howard J.C."/>
            <person name="Parkinson J."/>
            <person name="Roos D.S."/>
            <person name="Trees A.J."/>
            <person name="Berriman M."/>
            <person name="Pain A."/>
            <person name="Wastling J.M."/>
        </authorList>
    </citation>
    <scope>NUCLEOTIDE SEQUENCE [LARGE SCALE GENOMIC DNA]</scope>
    <source>
        <strain evidence="4">Liverpool</strain>
    </source>
</reference>
<dbReference type="VEuPathDB" id="ToxoDB:NCLIV_003640"/>
<gene>
    <name evidence="3" type="ORF">NCLIV_003640</name>
</gene>
<dbReference type="RefSeq" id="XP_003879914.1">
    <property type="nucleotide sequence ID" value="XM_003879865.1"/>
</dbReference>
<accession>F0V838</accession>
<keyword evidence="2" id="KW-0472">Membrane</keyword>
<dbReference type="Proteomes" id="UP000007494">
    <property type="component" value="Chromosome Ib"/>
</dbReference>
<evidence type="ECO:0000256" key="1">
    <source>
        <dbReference type="SAM" id="MobiDB-lite"/>
    </source>
</evidence>
<name>F0V838_NEOCL</name>
<feature type="transmembrane region" description="Helical" evidence="2">
    <location>
        <begin position="35"/>
        <end position="55"/>
    </location>
</feature>
<evidence type="ECO:0000313" key="4">
    <source>
        <dbReference type="Proteomes" id="UP000007494"/>
    </source>
</evidence>
<evidence type="ECO:0000313" key="3">
    <source>
        <dbReference type="EMBL" id="CBZ49879.1"/>
    </source>
</evidence>
<feature type="region of interest" description="Disordered" evidence="1">
    <location>
        <begin position="224"/>
        <end position="278"/>
    </location>
</feature>
<feature type="compositionally biased region" description="Basic and acidic residues" evidence="1">
    <location>
        <begin position="892"/>
        <end position="910"/>
    </location>
</feature>
<feature type="region of interest" description="Disordered" evidence="1">
    <location>
        <begin position="932"/>
        <end position="991"/>
    </location>
</feature>
<feature type="compositionally biased region" description="Polar residues" evidence="1">
    <location>
        <begin position="963"/>
        <end position="974"/>
    </location>
</feature>
<keyword evidence="2" id="KW-0812">Transmembrane</keyword>
<organism evidence="3 4">
    <name type="scientific">Neospora caninum (strain Liverpool)</name>
    <dbReference type="NCBI Taxonomy" id="572307"/>
    <lineage>
        <taxon>Eukaryota</taxon>
        <taxon>Sar</taxon>
        <taxon>Alveolata</taxon>
        <taxon>Apicomplexa</taxon>
        <taxon>Conoidasida</taxon>
        <taxon>Coccidia</taxon>
        <taxon>Eucoccidiorida</taxon>
        <taxon>Eimeriorina</taxon>
        <taxon>Sarcocystidae</taxon>
        <taxon>Neospora</taxon>
    </lineage>
</organism>
<keyword evidence="4" id="KW-1185">Reference proteome</keyword>
<protein>
    <recommendedName>
        <fullName evidence="5">Transmembrane protein</fullName>
    </recommendedName>
</protein>
<dbReference type="InParanoid" id="F0V838"/>
<feature type="region of interest" description="Disordered" evidence="1">
    <location>
        <begin position="844"/>
        <end position="910"/>
    </location>
</feature>
<feature type="compositionally biased region" description="Basic and acidic residues" evidence="1">
    <location>
        <begin position="231"/>
        <end position="251"/>
    </location>
</feature>
<evidence type="ECO:0000256" key="2">
    <source>
        <dbReference type="SAM" id="Phobius"/>
    </source>
</evidence>
<feature type="region of interest" description="Disordered" evidence="1">
    <location>
        <begin position="639"/>
        <end position="710"/>
    </location>
</feature>
<feature type="region of interest" description="Disordered" evidence="1">
    <location>
        <begin position="440"/>
        <end position="508"/>
    </location>
</feature>
<proteinExistence type="predicted"/>
<sequence length="991" mass="105406">MGTSTLDASVGPSSQPFQLAALPSDRGFSFESERWILAVLVIIVIELAGLLLYLVGRTVRRRCTGSCDESCPKANSCASPESPPLMIGEVTPLPQKKGFSTPKQDASLVHSECSTFEALPNDLRLSSSHSGDFVSPPADAQNAGVEPEPGLACAEDAVPWPLKSKEKLTVFFDSDSSISSLSRVFPAPLGARPQGIPRVEEKAKSGRSRMLPAALLAALEGVSDSVSTHAPEGDSNKRAGKDERSAADRSEGSAYDLKAVGKRTDGSDDRRLQCSFPGSSVESLSSVWKAAGTLHDEDDISDMRERRMYPRRSMLQCRLAMQERQAMFMGRSREDEKLSCSPYTDAGSPSVCGQVEDLLLPSSSLELVRSLRCEAVDPSARLRSFQNSRASRFSGGASNGSTGSVLVASSQDSLESLSATEAGFSSEDLQKRGRCGYADERQSGTFAARGSPTHRGVSAREDRVTGDEESAAERRDQVDREGLWRRATGAESPSKVAEKTRLNKTTPPAKGEFEHVLERAMKLKQLDIAITVHDSLRAANVKIDRRSYTLLVQIAMSRKDVALQSQWLLEMIDEGHAIDASWLDRLLAAASVCDPPAAAALQKELESRSASLSPECLEVLKSAKTYISVGANLLRRAVGGTGRRLRHEEKKARKGSKGEDEEGASDASLSHASGEGKREELGENEAGSGGQQTASGNRSPSSLPTLNPHAPEFVPLTLRSLSCRTETLGVAPYAAISPSFSPLSVSSQAATVPPSCAVAAPALNLNAFGTTSSALSPALSKKGGVASPLSTLRLLQAHAPPCVATPDAVAASLLAVLSSTSLSSVPEPMRTPVPTPPGYALAARAEEVKPRSAAETGADAEKTTLRLQMQEMYTRAKEGRGKGAHAGSTLGKDAKEKERTNEKREVRSNELEKASCLDQFKAFNVRMSGALNAPALGGRRPPCTLSSDREGKKEVENGEKSVRSSLPNSGTTSAYHGDDERGASDESAQSE</sequence>
<dbReference type="OMA" id="HAIDASW"/>